<gene>
    <name evidence="1" type="ORF">ACJMK2_040671</name>
</gene>
<dbReference type="EMBL" id="JBJQND010000008">
    <property type="protein sequence ID" value="KAL3867825.1"/>
    <property type="molecule type" value="Genomic_DNA"/>
</dbReference>
<comment type="caution">
    <text evidence="1">The sequence shown here is derived from an EMBL/GenBank/DDBJ whole genome shotgun (WGS) entry which is preliminary data.</text>
</comment>
<dbReference type="AlphaFoldDB" id="A0ABD3W2N3"/>
<sequence>MLEPIIKTEVSIRETLTKFKALGMIETLDFDALTNPLLKAIEHVKLVVENLSPDDATLMSANTILEFTFNKLSNLNNDISTELIENLKCCVQERFNKDVINHLRSLKDSSVALSNTTLNFAGNLPSCIFGDNDVEDASNSCQMMLKV</sequence>
<evidence type="ECO:0000313" key="1">
    <source>
        <dbReference type="EMBL" id="KAL3867825.1"/>
    </source>
</evidence>
<keyword evidence="2" id="KW-1185">Reference proteome</keyword>
<evidence type="ECO:0000313" key="2">
    <source>
        <dbReference type="Proteomes" id="UP001634394"/>
    </source>
</evidence>
<protein>
    <submittedName>
        <fullName evidence="1">Uncharacterized protein</fullName>
    </submittedName>
</protein>
<dbReference type="Proteomes" id="UP001634394">
    <property type="component" value="Unassembled WGS sequence"/>
</dbReference>
<reference evidence="1 2" key="1">
    <citation type="submission" date="2024-11" db="EMBL/GenBank/DDBJ databases">
        <title>Chromosome-level genome assembly of the freshwater bivalve Anodonta woodiana.</title>
        <authorList>
            <person name="Chen X."/>
        </authorList>
    </citation>
    <scope>NUCLEOTIDE SEQUENCE [LARGE SCALE GENOMIC DNA]</scope>
    <source>
        <strain evidence="1">MN2024</strain>
        <tissue evidence="1">Gills</tissue>
    </source>
</reference>
<proteinExistence type="predicted"/>
<name>A0ABD3W2N3_SINWO</name>
<organism evidence="1 2">
    <name type="scientific">Sinanodonta woodiana</name>
    <name type="common">Chinese pond mussel</name>
    <name type="synonym">Anodonta woodiana</name>
    <dbReference type="NCBI Taxonomy" id="1069815"/>
    <lineage>
        <taxon>Eukaryota</taxon>
        <taxon>Metazoa</taxon>
        <taxon>Spiralia</taxon>
        <taxon>Lophotrochozoa</taxon>
        <taxon>Mollusca</taxon>
        <taxon>Bivalvia</taxon>
        <taxon>Autobranchia</taxon>
        <taxon>Heteroconchia</taxon>
        <taxon>Palaeoheterodonta</taxon>
        <taxon>Unionida</taxon>
        <taxon>Unionoidea</taxon>
        <taxon>Unionidae</taxon>
        <taxon>Unioninae</taxon>
        <taxon>Sinanodonta</taxon>
    </lineage>
</organism>
<accession>A0ABD3W2N3</accession>